<dbReference type="GO" id="GO:0015031">
    <property type="term" value="P:protein transport"/>
    <property type="evidence" value="ECO:0007669"/>
    <property type="project" value="UniProtKB-KW"/>
</dbReference>
<dbReference type="GO" id="GO:0040038">
    <property type="term" value="P:polar body extrusion after meiotic divisions"/>
    <property type="evidence" value="ECO:0007669"/>
    <property type="project" value="TreeGrafter"/>
</dbReference>
<dbReference type="CDD" id="cd22078">
    <property type="entry name" value="WH2_Spire1_r2-like"/>
    <property type="match status" value="1"/>
</dbReference>
<dbReference type="GO" id="GO:0045010">
    <property type="term" value="P:actin nucleation"/>
    <property type="evidence" value="ECO:0007669"/>
    <property type="project" value="InterPro"/>
</dbReference>
<evidence type="ECO:0000256" key="1">
    <source>
        <dbReference type="ARBA" id="ARBA00004180"/>
    </source>
</evidence>
<dbReference type="Gene3D" id="1.10.510.10">
    <property type="entry name" value="Transferase(Phosphotransferase) domain 1"/>
    <property type="match status" value="1"/>
</dbReference>
<keyword evidence="6" id="KW-1003">Cell membrane</keyword>
<name>A0A1V9XAZ5_9ACAR</name>
<evidence type="ECO:0000256" key="11">
    <source>
        <dbReference type="ARBA" id="ARBA00023203"/>
    </source>
</evidence>
<feature type="domain" description="KIND" evidence="14">
    <location>
        <begin position="1"/>
        <end position="30"/>
    </location>
</feature>
<keyword evidence="11" id="KW-0009">Actin-binding</keyword>
<dbReference type="InParanoid" id="A0A1V9XAZ5"/>
<reference evidence="15 16" key="1">
    <citation type="journal article" date="2017" name="Gigascience">
        <title>Draft genome of the honey bee ectoparasitic mite, Tropilaelaps mercedesae, is shaped by the parasitic life history.</title>
        <authorList>
            <person name="Dong X."/>
            <person name="Armstrong S.D."/>
            <person name="Xia D."/>
            <person name="Makepeace B.L."/>
            <person name="Darby A.C."/>
            <person name="Kadowaki T."/>
        </authorList>
    </citation>
    <scope>NUCLEOTIDE SEQUENCE [LARGE SCALE GENOMIC DNA]</scope>
    <source>
        <strain evidence="15">Wuxi-XJTLU</strain>
    </source>
</reference>
<comment type="subcellular location">
    <subcellularLocation>
        <location evidence="3">Cell membrane</location>
        <topology evidence="3">Peripheral membrane protein</topology>
        <orientation evidence="3">Cytoplasmic side</orientation>
    </subcellularLocation>
    <subcellularLocation>
        <location evidence="2">Cytoplasm</location>
        <location evidence="2">Cytoskeleton</location>
    </subcellularLocation>
    <subcellularLocation>
        <location evidence="1">Cytoplasmic vesicle membrane</location>
        <topology evidence="1">Peripheral membrane protein</topology>
        <orientation evidence="1">Cytoplasmic side</orientation>
    </subcellularLocation>
</comment>
<evidence type="ECO:0000256" key="5">
    <source>
        <dbReference type="ARBA" id="ARBA00022448"/>
    </source>
</evidence>
<evidence type="ECO:0000256" key="4">
    <source>
        <dbReference type="ARBA" id="ARBA00010956"/>
    </source>
</evidence>
<evidence type="ECO:0000313" key="16">
    <source>
        <dbReference type="Proteomes" id="UP000192247"/>
    </source>
</evidence>
<evidence type="ECO:0000256" key="2">
    <source>
        <dbReference type="ARBA" id="ARBA00004245"/>
    </source>
</evidence>
<keyword evidence="10" id="KW-0472">Membrane</keyword>
<dbReference type="AlphaFoldDB" id="A0A1V9XAZ5"/>
<keyword evidence="7" id="KW-0963">Cytoplasm</keyword>
<dbReference type="OrthoDB" id="10043757at2759"/>
<dbReference type="EMBL" id="MNPL01016975">
    <property type="protein sequence ID" value="OQR70606.1"/>
    <property type="molecule type" value="Genomic_DNA"/>
</dbReference>
<keyword evidence="9" id="KW-0653">Protein transport</keyword>
<dbReference type="GO" id="GO:0003779">
    <property type="term" value="F:actin binding"/>
    <property type="evidence" value="ECO:0007669"/>
    <property type="project" value="UniProtKB-KW"/>
</dbReference>
<proteinExistence type="inferred from homology"/>
<dbReference type="STRING" id="418985.A0A1V9XAZ5"/>
<dbReference type="GO" id="GO:0005886">
    <property type="term" value="C:plasma membrane"/>
    <property type="evidence" value="ECO:0007669"/>
    <property type="project" value="UniProtKB-SubCell"/>
</dbReference>
<accession>A0A1V9XAZ5</accession>
<gene>
    <name evidence="15" type="ORF">BIW11_04121</name>
</gene>
<dbReference type="GO" id="GO:0048193">
    <property type="term" value="P:Golgi vesicle transport"/>
    <property type="evidence" value="ECO:0007669"/>
    <property type="project" value="TreeGrafter"/>
</dbReference>
<evidence type="ECO:0000313" key="15">
    <source>
        <dbReference type="EMBL" id="OQR70606.1"/>
    </source>
</evidence>
<comment type="caution">
    <text evidence="15">The sequence shown here is derived from an EMBL/GenBank/DDBJ whole genome shotgun (WGS) entry which is preliminary data.</text>
</comment>
<keyword evidence="8" id="KW-0677">Repeat</keyword>
<dbReference type="GO" id="GO:0036089">
    <property type="term" value="P:cleavage furrow formation"/>
    <property type="evidence" value="ECO:0007669"/>
    <property type="project" value="TreeGrafter"/>
</dbReference>
<dbReference type="InterPro" id="IPR029901">
    <property type="entry name" value="Spire"/>
</dbReference>
<dbReference type="GO" id="GO:0030659">
    <property type="term" value="C:cytoplasmic vesicle membrane"/>
    <property type="evidence" value="ECO:0007669"/>
    <property type="project" value="UniProtKB-SubCell"/>
</dbReference>
<evidence type="ECO:0000256" key="6">
    <source>
        <dbReference type="ARBA" id="ARBA00022475"/>
    </source>
</evidence>
<dbReference type="InterPro" id="IPR011019">
    <property type="entry name" value="KIND_dom"/>
</dbReference>
<dbReference type="PANTHER" id="PTHR21345:SF3">
    <property type="entry name" value="PROTEIN SPIRE"/>
    <property type="match status" value="1"/>
</dbReference>
<evidence type="ECO:0000256" key="13">
    <source>
        <dbReference type="ARBA" id="ARBA00023329"/>
    </source>
</evidence>
<dbReference type="GO" id="GO:0051295">
    <property type="term" value="P:establishment of meiotic spindle localization"/>
    <property type="evidence" value="ECO:0007669"/>
    <property type="project" value="TreeGrafter"/>
</dbReference>
<dbReference type="GO" id="GO:0005938">
    <property type="term" value="C:cell cortex"/>
    <property type="evidence" value="ECO:0007669"/>
    <property type="project" value="TreeGrafter"/>
</dbReference>
<dbReference type="GO" id="GO:0008017">
    <property type="term" value="F:microtubule binding"/>
    <property type="evidence" value="ECO:0007669"/>
    <property type="project" value="TreeGrafter"/>
</dbReference>
<dbReference type="Pfam" id="PF16474">
    <property type="entry name" value="KIND"/>
    <property type="match status" value="1"/>
</dbReference>
<evidence type="ECO:0000256" key="10">
    <source>
        <dbReference type="ARBA" id="ARBA00023136"/>
    </source>
</evidence>
<keyword evidence="13" id="KW-0968">Cytoplasmic vesicle</keyword>
<dbReference type="GO" id="GO:0051639">
    <property type="term" value="P:actin filament network formation"/>
    <property type="evidence" value="ECO:0007669"/>
    <property type="project" value="TreeGrafter"/>
</dbReference>
<keyword evidence="12" id="KW-0206">Cytoskeleton</keyword>
<dbReference type="GO" id="GO:0005856">
    <property type="term" value="C:cytoskeleton"/>
    <property type="evidence" value="ECO:0007669"/>
    <property type="project" value="UniProtKB-SubCell"/>
</dbReference>
<evidence type="ECO:0000256" key="12">
    <source>
        <dbReference type="ARBA" id="ARBA00023212"/>
    </source>
</evidence>
<dbReference type="GO" id="GO:0030041">
    <property type="term" value="P:actin filament polymerization"/>
    <property type="evidence" value="ECO:0007669"/>
    <property type="project" value="TreeGrafter"/>
</dbReference>
<protein>
    <submittedName>
        <fullName evidence="15">Protein spire1-like</fullName>
    </submittedName>
</protein>
<organism evidence="15 16">
    <name type="scientific">Tropilaelaps mercedesae</name>
    <dbReference type="NCBI Taxonomy" id="418985"/>
    <lineage>
        <taxon>Eukaryota</taxon>
        <taxon>Metazoa</taxon>
        <taxon>Ecdysozoa</taxon>
        <taxon>Arthropoda</taxon>
        <taxon>Chelicerata</taxon>
        <taxon>Arachnida</taxon>
        <taxon>Acari</taxon>
        <taxon>Parasitiformes</taxon>
        <taxon>Mesostigmata</taxon>
        <taxon>Gamasina</taxon>
        <taxon>Dermanyssoidea</taxon>
        <taxon>Laelapidae</taxon>
        <taxon>Tropilaelaps</taxon>
    </lineage>
</organism>
<evidence type="ECO:0000256" key="8">
    <source>
        <dbReference type="ARBA" id="ARBA00022737"/>
    </source>
</evidence>
<keyword evidence="16" id="KW-1185">Reference proteome</keyword>
<sequence length="237" mass="27761">MCSAHMSLGNQADSHYRAVCRAFVAEWLELTTFLREVSKGTKELRSKSYEVCATGGDDDVCSNLDELGFQDWARLWVQVIRELRQGVVLKKVRLDHPPQTEPSIEYELTPYEMLLDDIRSRRYKLNKVMVNGELPPRVKKDAFALILEFIRSRPPLVPVGKRRLKQLPPKDPPLHERLMDAIRQQHRLRHVTTRYSSILDYGWSFGKRTRFELFPLKTRLIYNQCSWMSPRSGSTYH</sequence>
<evidence type="ECO:0000256" key="9">
    <source>
        <dbReference type="ARBA" id="ARBA00022927"/>
    </source>
</evidence>
<dbReference type="PROSITE" id="PS51377">
    <property type="entry name" value="KIND"/>
    <property type="match status" value="1"/>
</dbReference>
<keyword evidence="5" id="KW-0813">Transport</keyword>
<evidence type="ECO:0000256" key="7">
    <source>
        <dbReference type="ARBA" id="ARBA00022490"/>
    </source>
</evidence>
<comment type="similarity">
    <text evidence="4">Belongs to the spire family.</text>
</comment>
<evidence type="ECO:0000256" key="3">
    <source>
        <dbReference type="ARBA" id="ARBA00004413"/>
    </source>
</evidence>
<dbReference type="Proteomes" id="UP000192247">
    <property type="component" value="Unassembled WGS sequence"/>
</dbReference>
<dbReference type="PANTHER" id="PTHR21345">
    <property type="entry name" value="SPIRE"/>
    <property type="match status" value="1"/>
</dbReference>
<evidence type="ECO:0000259" key="14">
    <source>
        <dbReference type="PROSITE" id="PS51377"/>
    </source>
</evidence>